<gene>
    <name evidence="8" type="ORF">PV05_03194</name>
</gene>
<feature type="domain" description="FAD-binding" evidence="7">
    <location>
        <begin position="92"/>
        <end position="448"/>
    </location>
</feature>
<dbReference type="PANTHER" id="PTHR13789">
    <property type="entry name" value="MONOOXYGENASE"/>
    <property type="match status" value="1"/>
</dbReference>
<organism evidence="8 9">
    <name type="scientific">Exophiala xenobiotica</name>
    <dbReference type="NCBI Taxonomy" id="348802"/>
    <lineage>
        <taxon>Eukaryota</taxon>
        <taxon>Fungi</taxon>
        <taxon>Dikarya</taxon>
        <taxon>Ascomycota</taxon>
        <taxon>Pezizomycotina</taxon>
        <taxon>Eurotiomycetes</taxon>
        <taxon>Chaetothyriomycetidae</taxon>
        <taxon>Chaetothyriales</taxon>
        <taxon>Herpotrichiellaceae</taxon>
        <taxon>Exophiala</taxon>
    </lineage>
</organism>
<feature type="region of interest" description="Disordered" evidence="6">
    <location>
        <begin position="491"/>
        <end position="532"/>
    </location>
</feature>
<keyword evidence="9" id="KW-1185">Reference proteome</keyword>
<dbReference type="InterPro" id="IPR036188">
    <property type="entry name" value="FAD/NAD-bd_sf"/>
</dbReference>
<keyword evidence="5" id="KW-0503">Monooxygenase</keyword>
<dbReference type="PANTHER" id="PTHR13789:SF309">
    <property type="entry name" value="PUTATIVE (AFU_ORTHOLOGUE AFUA_6G14510)-RELATED"/>
    <property type="match status" value="1"/>
</dbReference>
<dbReference type="EMBL" id="KN847318">
    <property type="protein sequence ID" value="KIW58695.1"/>
    <property type="molecule type" value="Genomic_DNA"/>
</dbReference>
<dbReference type="InterPro" id="IPR002938">
    <property type="entry name" value="FAD-bd"/>
</dbReference>
<evidence type="ECO:0000256" key="6">
    <source>
        <dbReference type="SAM" id="MobiDB-lite"/>
    </source>
</evidence>
<evidence type="ECO:0000256" key="3">
    <source>
        <dbReference type="ARBA" id="ARBA00022827"/>
    </source>
</evidence>
<dbReference type="HOGENOM" id="CLU_009665_19_0_1"/>
<comment type="similarity">
    <text evidence="1">Belongs to the paxM FAD-dependent monooxygenase family.</text>
</comment>
<dbReference type="GO" id="GO:0071949">
    <property type="term" value="F:FAD binding"/>
    <property type="evidence" value="ECO:0007669"/>
    <property type="project" value="InterPro"/>
</dbReference>
<dbReference type="PRINTS" id="PR00420">
    <property type="entry name" value="RNGMNOXGNASE"/>
</dbReference>
<keyword evidence="4" id="KW-0560">Oxidoreductase</keyword>
<dbReference type="Gene3D" id="3.50.50.60">
    <property type="entry name" value="FAD/NAD(P)-binding domain"/>
    <property type="match status" value="1"/>
</dbReference>
<keyword evidence="2" id="KW-0285">Flavoprotein</keyword>
<evidence type="ECO:0000256" key="1">
    <source>
        <dbReference type="ARBA" id="ARBA00007992"/>
    </source>
</evidence>
<reference evidence="8 9" key="1">
    <citation type="submission" date="2015-01" db="EMBL/GenBank/DDBJ databases">
        <title>The Genome Sequence of Exophiala xenobiotica CBS118157.</title>
        <authorList>
            <consortium name="The Broad Institute Genomics Platform"/>
            <person name="Cuomo C."/>
            <person name="de Hoog S."/>
            <person name="Gorbushina A."/>
            <person name="Stielow B."/>
            <person name="Teixiera M."/>
            <person name="Abouelleil A."/>
            <person name="Chapman S.B."/>
            <person name="Priest M."/>
            <person name="Young S.K."/>
            <person name="Wortman J."/>
            <person name="Nusbaum C."/>
            <person name="Birren B."/>
        </authorList>
    </citation>
    <scope>NUCLEOTIDE SEQUENCE [LARGE SCALE GENOMIC DNA]</scope>
    <source>
        <strain evidence="8 9">CBS 118157</strain>
    </source>
</reference>
<accession>A0A0D2EV99</accession>
<dbReference type="STRING" id="348802.A0A0D2EV99"/>
<evidence type="ECO:0000256" key="2">
    <source>
        <dbReference type="ARBA" id="ARBA00022630"/>
    </source>
</evidence>
<dbReference type="GeneID" id="25325102"/>
<evidence type="ECO:0000259" key="7">
    <source>
        <dbReference type="Pfam" id="PF01494"/>
    </source>
</evidence>
<evidence type="ECO:0000256" key="5">
    <source>
        <dbReference type="ARBA" id="ARBA00023033"/>
    </source>
</evidence>
<dbReference type="RefSeq" id="XP_013319279.1">
    <property type="nucleotide sequence ID" value="XM_013463825.1"/>
</dbReference>
<dbReference type="AlphaFoldDB" id="A0A0D2EV99"/>
<name>A0A0D2EV99_9EURO</name>
<keyword evidence="3" id="KW-0274">FAD</keyword>
<evidence type="ECO:0000313" key="9">
    <source>
        <dbReference type="Proteomes" id="UP000054342"/>
    </source>
</evidence>
<dbReference type="InterPro" id="IPR050493">
    <property type="entry name" value="FAD-dep_Monooxygenase_BioMet"/>
</dbReference>
<sequence length="557" mass="61656">MISISRLHTVPDIRLIARLKAERFSYVDRSVVLIYDPAPTCCALNLEPCSSLFTTRNEALQHALRFQTFAFSAAMPSSQMAAPATATLSGLKVLIAGGSIGGLATAIALRAQGHSVTIYEQAFTPQTNGAGITIFPNSVRALEMLGIDTNHVQATRIIKITRAQIEDDGVSDTLESDLEAQAWPWHQTTYPDMFVALWESVHDSSKPGPKIEIITSKSVCRVDTIRAILYFSDGSDAVGDVVIGADGVHSVCRSFVPGGSLQRFRIKRHVFRALIPRERLENDPITAKFVADGGHAHCYNHNDKSLLITPASHGKNVCVKFLYEDRTAFTNLSKDWRDPSSKRKLLRLTGGLPEECVALFGKISDSDLQDQPIWDMDPLITFQSHRMALMGDAAHPMPPYCGQRIAMALEDALALGVILEPSTPVSEIDERLKLYSRTRKTRAVAVQQTTRGLAEADMRNFAIDFDTASFHTYILGHDEREHMGQTLSAWKKQRSLSQGYPDNSEQPKQGMEVTQRPLPTAQRRSPTKKWWSMGRKGSRTLARVFHSRQTSVAVAAT</sequence>
<dbReference type="Proteomes" id="UP000054342">
    <property type="component" value="Unassembled WGS sequence"/>
</dbReference>
<feature type="compositionally biased region" description="Polar residues" evidence="6">
    <location>
        <begin position="495"/>
        <end position="507"/>
    </location>
</feature>
<protein>
    <recommendedName>
        <fullName evidence="7">FAD-binding domain-containing protein</fullName>
    </recommendedName>
</protein>
<evidence type="ECO:0000256" key="4">
    <source>
        <dbReference type="ARBA" id="ARBA00023002"/>
    </source>
</evidence>
<evidence type="ECO:0000313" key="8">
    <source>
        <dbReference type="EMBL" id="KIW58695.1"/>
    </source>
</evidence>
<dbReference type="Pfam" id="PF01494">
    <property type="entry name" value="FAD_binding_3"/>
    <property type="match status" value="1"/>
</dbReference>
<proteinExistence type="inferred from homology"/>
<dbReference type="OrthoDB" id="40579at2759"/>
<dbReference type="SUPFAM" id="SSF51905">
    <property type="entry name" value="FAD/NAD(P)-binding domain"/>
    <property type="match status" value="1"/>
</dbReference>
<dbReference type="GO" id="GO:0004497">
    <property type="term" value="F:monooxygenase activity"/>
    <property type="evidence" value="ECO:0007669"/>
    <property type="project" value="UniProtKB-KW"/>
</dbReference>